<protein>
    <recommendedName>
        <fullName evidence="2">Secretion system C-terminal sorting domain-containing protein</fullName>
    </recommendedName>
</protein>
<feature type="chain" id="PRO_5015445915" description="Secretion system C-terminal sorting domain-containing protein" evidence="1">
    <location>
        <begin position="22"/>
        <end position="158"/>
    </location>
</feature>
<accession>A0A2T4DLJ7</accession>
<feature type="domain" description="Secretion system C-terminal sorting" evidence="2">
    <location>
        <begin position="84"/>
        <end position="151"/>
    </location>
</feature>
<dbReference type="InterPro" id="IPR026444">
    <property type="entry name" value="Secre_tail"/>
</dbReference>
<dbReference type="Pfam" id="PF18962">
    <property type="entry name" value="Por_Secre_tail"/>
    <property type="match status" value="1"/>
</dbReference>
<comment type="caution">
    <text evidence="3">The sequence shown here is derived from an EMBL/GenBank/DDBJ whole genome shotgun (WGS) entry which is preliminary data.</text>
</comment>
<name>A0A2T4DLJ7_9BACT</name>
<evidence type="ECO:0000313" key="4">
    <source>
        <dbReference type="Proteomes" id="UP000240608"/>
    </source>
</evidence>
<dbReference type="Proteomes" id="UP000240608">
    <property type="component" value="Unassembled WGS sequence"/>
</dbReference>
<organism evidence="3 4">
    <name type="scientific">Marivirga lumbricoides</name>
    <dbReference type="NCBI Taxonomy" id="1046115"/>
    <lineage>
        <taxon>Bacteria</taxon>
        <taxon>Pseudomonadati</taxon>
        <taxon>Bacteroidota</taxon>
        <taxon>Cytophagia</taxon>
        <taxon>Cytophagales</taxon>
        <taxon>Marivirgaceae</taxon>
        <taxon>Marivirga</taxon>
    </lineage>
</organism>
<dbReference type="NCBIfam" id="TIGR04183">
    <property type="entry name" value="Por_Secre_tail"/>
    <property type="match status" value="1"/>
</dbReference>
<keyword evidence="1" id="KW-0732">Signal</keyword>
<feature type="signal peptide" evidence="1">
    <location>
        <begin position="1"/>
        <end position="21"/>
    </location>
</feature>
<dbReference type="AlphaFoldDB" id="A0A2T4DLJ7"/>
<evidence type="ECO:0000313" key="3">
    <source>
        <dbReference type="EMBL" id="PTB94662.1"/>
    </source>
</evidence>
<evidence type="ECO:0000256" key="1">
    <source>
        <dbReference type="SAM" id="SignalP"/>
    </source>
</evidence>
<proteinExistence type="predicted"/>
<sequence length="158" mass="17231">MIKSTLIIFIGILLSWSKIHAQEAPVSAGGNAEGSSGNISYSVGQVLYTSAGNSEILITPGIQQTYSIAILSTSKMAENIHITVFPNPSSEYLTLKTNLLEIKNQNYQVYNSQGKIMMEKGIQSDETVIDTQALPDGVYLFNVLTNGQLIKSFKIIKK</sequence>
<gene>
    <name evidence="3" type="ORF">C9994_11935</name>
</gene>
<reference evidence="3 4" key="1">
    <citation type="submission" date="2018-03" db="EMBL/GenBank/DDBJ databases">
        <title>Cross-interface Injection: A General Nanoliter Liquid Handling Method Applied to Single Cells Genome Amplification Automated Nanoliter Liquid Handling Applied to Single Cell Multiple Displacement Amplification.</title>
        <authorList>
            <person name="Yun J."/>
            <person name="Xu P."/>
            <person name="Xu J."/>
            <person name="Dai X."/>
            <person name="Wang Y."/>
            <person name="Zheng X."/>
            <person name="Cao C."/>
            <person name="Yi Q."/>
            <person name="Zhu Y."/>
            <person name="Wang L."/>
            <person name="Dong Z."/>
            <person name="Huang Y."/>
            <person name="Huang L."/>
            <person name="Du W."/>
        </authorList>
    </citation>
    <scope>NUCLEOTIDE SEQUENCE [LARGE SCALE GENOMIC DNA]</scope>
    <source>
        <strain evidence="3 4">Z-D1-2</strain>
    </source>
</reference>
<evidence type="ECO:0000259" key="2">
    <source>
        <dbReference type="Pfam" id="PF18962"/>
    </source>
</evidence>
<dbReference type="EMBL" id="PYVU01000124">
    <property type="protein sequence ID" value="PTB94662.1"/>
    <property type="molecule type" value="Genomic_DNA"/>
</dbReference>